<comment type="caution">
    <text evidence="1">The sequence shown here is derived from an EMBL/GenBank/DDBJ whole genome shotgun (WGS) entry which is preliminary data.</text>
</comment>
<dbReference type="AlphaFoldDB" id="A0AAW0G5N0"/>
<evidence type="ECO:0008006" key="3">
    <source>
        <dbReference type="Google" id="ProtNLM"/>
    </source>
</evidence>
<organism evidence="1 2">
    <name type="scientific">Cerrena zonata</name>
    <dbReference type="NCBI Taxonomy" id="2478898"/>
    <lineage>
        <taxon>Eukaryota</taxon>
        <taxon>Fungi</taxon>
        <taxon>Dikarya</taxon>
        <taxon>Basidiomycota</taxon>
        <taxon>Agaricomycotina</taxon>
        <taxon>Agaricomycetes</taxon>
        <taxon>Polyporales</taxon>
        <taxon>Cerrenaceae</taxon>
        <taxon>Cerrena</taxon>
    </lineage>
</organism>
<protein>
    <recommendedName>
        <fullName evidence="3">F-box domain-containing protein</fullName>
    </recommendedName>
</protein>
<evidence type="ECO:0000313" key="2">
    <source>
        <dbReference type="Proteomes" id="UP001385951"/>
    </source>
</evidence>
<dbReference type="EMBL" id="JASBNA010000009">
    <property type="protein sequence ID" value="KAK7688958.1"/>
    <property type="molecule type" value="Genomic_DNA"/>
</dbReference>
<sequence length="181" mass="20271">MDRCPTELILRIFAMACTDGGQTGCALSLVSKYVHDVADRVRLNSIALHSQFQLETFHAFLIQRKPEKRIVRHLFITLQTYSDPLWGDDGWERALKFYDPASDLAITILSLLAPFIRNLTAICVNLPNLFPFSFPELREIRVHSIEVPPDFLSGAQTAPKAGRIAISSDLPSSLSAQYLAK</sequence>
<proteinExistence type="predicted"/>
<name>A0AAW0G5N0_9APHY</name>
<evidence type="ECO:0000313" key="1">
    <source>
        <dbReference type="EMBL" id="KAK7688958.1"/>
    </source>
</evidence>
<dbReference type="Proteomes" id="UP001385951">
    <property type="component" value="Unassembled WGS sequence"/>
</dbReference>
<accession>A0AAW0G5N0</accession>
<keyword evidence="2" id="KW-1185">Reference proteome</keyword>
<gene>
    <name evidence="1" type="ORF">QCA50_007649</name>
</gene>
<reference evidence="1 2" key="1">
    <citation type="submission" date="2022-09" db="EMBL/GenBank/DDBJ databases">
        <authorList>
            <person name="Palmer J.M."/>
        </authorList>
    </citation>
    <scope>NUCLEOTIDE SEQUENCE [LARGE SCALE GENOMIC DNA]</scope>
    <source>
        <strain evidence="1 2">DSM 7382</strain>
    </source>
</reference>